<dbReference type="RefSeq" id="XP_008079595.1">
    <property type="nucleotide sequence ID" value="XM_008081404.1"/>
</dbReference>
<organism evidence="2 3">
    <name type="scientific">Glarea lozoyensis (strain ATCC 20868 / MF5171)</name>
    <dbReference type="NCBI Taxonomy" id="1116229"/>
    <lineage>
        <taxon>Eukaryota</taxon>
        <taxon>Fungi</taxon>
        <taxon>Dikarya</taxon>
        <taxon>Ascomycota</taxon>
        <taxon>Pezizomycotina</taxon>
        <taxon>Leotiomycetes</taxon>
        <taxon>Helotiales</taxon>
        <taxon>Helotiaceae</taxon>
        <taxon>Glarea</taxon>
    </lineage>
</organism>
<feature type="region of interest" description="Disordered" evidence="1">
    <location>
        <begin position="1"/>
        <end position="30"/>
    </location>
</feature>
<evidence type="ECO:0000313" key="2">
    <source>
        <dbReference type="EMBL" id="EPE32978.1"/>
    </source>
</evidence>
<reference evidence="2 3" key="1">
    <citation type="journal article" date="2013" name="BMC Genomics">
        <title>Genomics-driven discovery of the pneumocandin biosynthetic gene cluster in the fungus Glarea lozoyensis.</title>
        <authorList>
            <person name="Chen L."/>
            <person name="Yue Q."/>
            <person name="Zhang X."/>
            <person name="Xiang M."/>
            <person name="Wang C."/>
            <person name="Li S."/>
            <person name="Che Y."/>
            <person name="Ortiz-Lopez F.J."/>
            <person name="Bills G.F."/>
            <person name="Liu X."/>
            <person name="An Z."/>
        </authorList>
    </citation>
    <scope>NUCLEOTIDE SEQUENCE [LARGE SCALE GENOMIC DNA]</scope>
    <source>
        <strain evidence="3">ATCC 20868 / MF5171</strain>
    </source>
</reference>
<protein>
    <submittedName>
        <fullName evidence="2">Uncharacterized protein</fullName>
    </submittedName>
</protein>
<accession>S3E3G0</accession>
<evidence type="ECO:0000313" key="3">
    <source>
        <dbReference type="Proteomes" id="UP000016922"/>
    </source>
</evidence>
<dbReference type="EMBL" id="KE145358">
    <property type="protein sequence ID" value="EPE32978.1"/>
    <property type="molecule type" value="Genomic_DNA"/>
</dbReference>
<keyword evidence="3" id="KW-1185">Reference proteome</keyword>
<gene>
    <name evidence="2" type="ORF">GLAREA_05990</name>
</gene>
<sequence length="83" mass="9308">MPDSFDGQAAGLAVGLPPFPMRNPPRRPRRGSKFIVAIQKGEENRYGTFLVRKYPALRIGQSRALAVLAWCKKKRAIRSLSQL</sequence>
<evidence type="ECO:0000256" key="1">
    <source>
        <dbReference type="SAM" id="MobiDB-lite"/>
    </source>
</evidence>
<name>S3E3G0_GLAL2</name>
<dbReference type="AlphaFoldDB" id="S3E3G0"/>
<dbReference type="GeneID" id="19465044"/>
<dbReference type="HOGENOM" id="CLU_2542771_0_0_1"/>
<proteinExistence type="predicted"/>
<dbReference type="Proteomes" id="UP000016922">
    <property type="component" value="Unassembled WGS sequence"/>
</dbReference>
<dbReference type="KEGG" id="glz:GLAREA_05990"/>